<dbReference type="Proteomes" id="UP000249091">
    <property type="component" value="Chromosome 1"/>
</dbReference>
<evidence type="ECO:0000313" key="2">
    <source>
        <dbReference type="EMBL" id="SQI32465.1"/>
    </source>
</evidence>
<dbReference type="GO" id="GO:0016042">
    <property type="term" value="P:lipid catabolic process"/>
    <property type="evidence" value="ECO:0007669"/>
    <property type="project" value="InterPro"/>
</dbReference>
<dbReference type="AlphaFoldDB" id="A0A2X4WZK1"/>
<dbReference type="STRING" id="1219011.GCA_001895045_03267"/>
<feature type="signal peptide" evidence="1">
    <location>
        <begin position="1"/>
        <end position="28"/>
    </location>
</feature>
<dbReference type="Gene3D" id="3.40.50.1820">
    <property type="entry name" value="alpha/beta hydrolase"/>
    <property type="match status" value="1"/>
</dbReference>
<protein>
    <submittedName>
        <fullName evidence="2">Lipase</fullName>
        <ecNumber evidence="2">3.1.1.3</ecNumber>
    </submittedName>
</protein>
<feature type="chain" id="PRO_5016072838" evidence="1">
    <location>
        <begin position="29"/>
        <end position="329"/>
    </location>
</feature>
<dbReference type="Pfam" id="PF01674">
    <property type="entry name" value="Lipase_2"/>
    <property type="match status" value="1"/>
</dbReference>
<evidence type="ECO:0000313" key="3">
    <source>
        <dbReference type="Proteomes" id="UP000249091"/>
    </source>
</evidence>
<name>A0A2X4WZK1_9NOCA</name>
<keyword evidence="3" id="KW-1185">Reference proteome</keyword>
<keyword evidence="1" id="KW-0732">Signal</keyword>
<reference evidence="2 3" key="1">
    <citation type="submission" date="2018-06" db="EMBL/GenBank/DDBJ databases">
        <authorList>
            <consortium name="Pathogen Informatics"/>
            <person name="Doyle S."/>
        </authorList>
    </citation>
    <scope>NUCLEOTIDE SEQUENCE [LARGE SCALE GENOMIC DNA]</scope>
    <source>
        <strain evidence="2 3">NCTC10994</strain>
    </source>
</reference>
<dbReference type="GO" id="GO:0004806">
    <property type="term" value="F:triacylglycerol lipase activity"/>
    <property type="evidence" value="ECO:0007669"/>
    <property type="project" value="UniProtKB-EC"/>
</dbReference>
<organism evidence="2 3">
    <name type="scientific">Rhodococcus coprophilus</name>
    <dbReference type="NCBI Taxonomy" id="38310"/>
    <lineage>
        <taxon>Bacteria</taxon>
        <taxon>Bacillati</taxon>
        <taxon>Actinomycetota</taxon>
        <taxon>Actinomycetes</taxon>
        <taxon>Mycobacteriales</taxon>
        <taxon>Nocardiaceae</taxon>
        <taxon>Rhodococcus</taxon>
    </lineage>
</organism>
<accession>A0A2X4WZK1</accession>
<dbReference type="KEGG" id="rcr:NCTC10994_02174"/>
<dbReference type="RefSeq" id="WP_307718200.1">
    <property type="nucleotide sequence ID" value="NZ_JBITIR010000014.1"/>
</dbReference>
<keyword evidence="2" id="KW-0378">Hydrolase</keyword>
<dbReference type="InterPro" id="IPR029058">
    <property type="entry name" value="AB_hydrolase_fold"/>
</dbReference>
<proteinExistence type="predicted"/>
<gene>
    <name evidence="2" type="primary">estB_3</name>
    <name evidence="2" type="ORF">NCTC10994_02174</name>
</gene>
<dbReference type="EC" id="3.1.1.3" evidence="2"/>
<evidence type="ECO:0000256" key="1">
    <source>
        <dbReference type="SAM" id="SignalP"/>
    </source>
</evidence>
<dbReference type="EMBL" id="LS483468">
    <property type="protein sequence ID" value="SQI32465.1"/>
    <property type="molecule type" value="Genomic_DNA"/>
</dbReference>
<dbReference type="PANTHER" id="PTHR32015">
    <property type="entry name" value="FASTING INDUCED LIPASE"/>
    <property type="match status" value="1"/>
</dbReference>
<dbReference type="PANTHER" id="PTHR32015:SF1">
    <property type="entry name" value="LIPASE"/>
    <property type="match status" value="1"/>
</dbReference>
<dbReference type="InterPro" id="IPR002918">
    <property type="entry name" value="Lipase_EstA/Esterase_EstB"/>
</dbReference>
<dbReference type="SUPFAM" id="SSF53474">
    <property type="entry name" value="alpha/beta-Hydrolases"/>
    <property type="match status" value="1"/>
</dbReference>
<sequence length="329" mass="35120">MLRRIMATVMGTVIVAAGAVTGGGIAQAEDTATKQYPLAPTFLDGIGMELANPGGSAPGSNDWSCEPSDEHPEPVVLVHGTMANRQDNWAYLSPLLANEGYCVFALTYGNYPELPWPFSAVGGLKPMEQSAVELAAFVDRVLDVTGAEKVSLVGHSQGTLMPTYYLNRLGGSTEVRNLISLAPLWDGSHAFLLEATFSLFGQAGLRDELEQLVATVGCGACPQVLAGSQWFRDLHADGVYAPGVQYTNIISRYDELVLPHTSGYREADNATNFVLQDHCEADWAEHVAIVNDPVAAAVVLNALDPDNPRPVPCVSVPPFTGWSPTAPPR</sequence>